<evidence type="ECO:0000313" key="3">
    <source>
        <dbReference type="Proteomes" id="UP001211907"/>
    </source>
</evidence>
<evidence type="ECO:0000256" key="1">
    <source>
        <dbReference type="SAM" id="MobiDB-lite"/>
    </source>
</evidence>
<feature type="compositionally biased region" description="Low complexity" evidence="1">
    <location>
        <begin position="95"/>
        <end position="130"/>
    </location>
</feature>
<dbReference type="Proteomes" id="UP001211907">
    <property type="component" value="Unassembled WGS sequence"/>
</dbReference>
<accession>A0AAD5XEH2</accession>
<feature type="compositionally biased region" description="Acidic residues" evidence="1">
    <location>
        <begin position="29"/>
        <end position="47"/>
    </location>
</feature>
<protein>
    <submittedName>
        <fullName evidence="2">Uncharacterized protein</fullName>
    </submittedName>
</protein>
<evidence type="ECO:0000313" key="2">
    <source>
        <dbReference type="EMBL" id="KAJ3125185.1"/>
    </source>
</evidence>
<feature type="non-terminal residue" evidence="2">
    <location>
        <position position="178"/>
    </location>
</feature>
<dbReference type="AlphaFoldDB" id="A0AAD5XEH2"/>
<feature type="region of interest" description="Disordered" evidence="1">
    <location>
        <begin position="152"/>
        <end position="178"/>
    </location>
</feature>
<gene>
    <name evidence="2" type="ORF">HK100_010944</name>
</gene>
<sequence length="178" mass="18404">MRHAHYKPQEQSAEQVVEGLLGLYIDGAGTEEDGADSRDDDDDDDESAFSSLNGRRIGSRRSSKPRTASLPSSAVRARASAAAASLAPPPRLPRGRALTLSTSTVATATSATAAATASTPPSTRASRASSLGRGTATKLLLLNLLNDISREIDAQSPPPLSADPPTPTSAIANYVNIP</sequence>
<feature type="compositionally biased region" description="Pro residues" evidence="1">
    <location>
        <begin position="156"/>
        <end position="167"/>
    </location>
</feature>
<keyword evidence="3" id="KW-1185">Reference proteome</keyword>
<name>A0AAD5XEH2_9FUNG</name>
<reference evidence="2" key="1">
    <citation type="submission" date="2020-05" db="EMBL/GenBank/DDBJ databases">
        <title>Phylogenomic resolution of chytrid fungi.</title>
        <authorList>
            <person name="Stajich J.E."/>
            <person name="Amses K."/>
            <person name="Simmons R."/>
            <person name="Seto K."/>
            <person name="Myers J."/>
            <person name="Bonds A."/>
            <person name="Quandt C.A."/>
            <person name="Barry K."/>
            <person name="Liu P."/>
            <person name="Grigoriev I."/>
            <person name="Longcore J.E."/>
            <person name="James T.Y."/>
        </authorList>
    </citation>
    <scope>NUCLEOTIDE SEQUENCE</scope>
    <source>
        <strain evidence="2">JEL0513</strain>
    </source>
</reference>
<proteinExistence type="predicted"/>
<dbReference type="EMBL" id="JADGJH010000626">
    <property type="protein sequence ID" value="KAJ3125185.1"/>
    <property type="molecule type" value="Genomic_DNA"/>
</dbReference>
<comment type="caution">
    <text evidence="2">The sequence shown here is derived from an EMBL/GenBank/DDBJ whole genome shotgun (WGS) entry which is preliminary data.</text>
</comment>
<feature type="region of interest" description="Disordered" evidence="1">
    <location>
        <begin position="1"/>
        <end position="131"/>
    </location>
</feature>
<feature type="compositionally biased region" description="Low complexity" evidence="1">
    <location>
        <begin position="68"/>
        <end position="86"/>
    </location>
</feature>
<organism evidence="2 3">
    <name type="scientific">Physocladia obscura</name>
    <dbReference type="NCBI Taxonomy" id="109957"/>
    <lineage>
        <taxon>Eukaryota</taxon>
        <taxon>Fungi</taxon>
        <taxon>Fungi incertae sedis</taxon>
        <taxon>Chytridiomycota</taxon>
        <taxon>Chytridiomycota incertae sedis</taxon>
        <taxon>Chytridiomycetes</taxon>
        <taxon>Chytridiales</taxon>
        <taxon>Chytriomycetaceae</taxon>
        <taxon>Physocladia</taxon>
    </lineage>
</organism>